<evidence type="ECO:0000256" key="1">
    <source>
        <dbReference type="ARBA" id="ARBA00022603"/>
    </source>
</evidence>
<dbReference type="AlphaFoldDB" id="A0A5M6ZGZ7"/>
<dbReference type="PANTHER" id="PTHR43712">
    <property type="entry name" value="PUTATIVE (AFU_ORTHOLOGUE AFUA_4G14580)-RELATED"/>
    <property type="match status" value="1"/>
</dbReference>
<dbReference type="Proteomes" id="UP000325122">
    <property type="component" value="Unassembled WGS sequence"/>
</dbReference>
<feature type="domain" description="O-methyltransferase dimerisation" evidence="6">
    <location>
        <begin position="43"/>
        <end position="117"/>
    </location>
</feature>
<accession>A0A5M6ZGZ7</accession>
<dbReference type="RefSeq" id="WP_150023310.1">
    <property type="nucleotide sequence ID" value="NZ_VWOJ01000002.1"/>
</dbReference>
<name>A0A5M6ZGZ7_9PROT</name>
<dbReference type="Pfam" id="PF08100">
    <property type="entry name" value="Dimerisation"/>
    <property type="match status" value="1"/>
</dbReference>
<dbReference type="Pfam" id="PF00891">
    <property type="entry name" value="Methyltransf_2"/>
    <property type="match status" value="1"/>
</dbReference>
<gene>
    <name evidence="7" type="ORF">F1654_09700</name>
</gene>
<dbReference type="GO" id="GO:0046983">
    <property type="term" value="F:protein dimerization activity"/>
    <property type="evidence" value="ECO:0007669"/>
    <property type="project" value="InterPro"/>
</dbReference>
<evidence type="ECO:0000256" key="3">
    <source>
        <dbReference type="ARBA" id="ARBA00022691"/>
    </source>
</evidence>
<dbReference type="SUPFAM" id="SSF53335">
    <property type="entry name" value="S-adenosyl-L-methionine-dependent methyltransferases"/>
    <property type="match status" value="1"/>
</dbReference>
<sequence>MGWRAVLGDWRNRLVSRPGFRRFAKAFPLTRAKARAEARAVFDLMAGFVYTQTLLACIETGLFECLADGPQSLDAIAGHAGLPREGAQRLAEAAASLDLLERRSGGRYALGRLGAALAGETGLAAMTRHHALLYHDLQDPLAVLRGEAREGRLAQFWGYGRGEGVGGRTDAYSELMGATLPMVSEEIFAAIDLKRYRQLLDVGGGEGAFLIEAARQAPRLNLALFDLPAVADRARQRLEAAGLGARAAVHGGSFLTDQPPAGADLISLVRIVHDHDDEDVMTLLRACRAALAPGGTLLLAEPMADAPGAAPMGEAYFGFYLAAMGKGRPRSAPELIAMLEAAGFEQVRLHPPRMALIASVMTARAAPDRKS</sequence>
<comment type="caution">
    <text evidence="7">The sequence shown here is derived from an EMBL/GenBank/DDBJ whole genome shotgun (WGS) entry which is preliminary data.</text>
</comment>
<dbReference type="GO" id="GO:0008171">
    <property type="term" value="F:O-methyltransferase activity"/>
    <property type="evidence" value="ECO:0007669"/>
    <property type="project" value="InterPro"/>
</dbReference>
<organism evidence="7 8">
    <name type="scientific">Alkalicaulis satelles</name>
    <dbReference type="NCBI Taxonomy" id="2609175"/>
    <lineage>
        <taxon>Bacteria</taxon>
        <taxon>Pseudomonadati</taxon>
        <taxon>Pseudomonadota</taxon>
        <taxon>Alphaproteobacteria</taxon>
        <taxon>Maricaulales</taxon>
        <taxon>Maricaulaceae</taxon>
        <taxon>Alkalicaulis</taxon>
    </lineage>
</organism>
<protein>
    <submittedName>
        <fullName evidence="7">Methyltransferase domain-containing protein</fullName>
    </submittedName>
</protein>
<dbReference type="InterPro" id="IPR001077">
    <property type="entry name" value="COMT_C"/>
</dbReference>
<feature type="domain" description="O-methyltransferase C-terminal" evidence="5">
    <location>
        <begin position="169"/>
        <end position="345"/>
    </location>
</feature>
<dbReference type="InterPro" id="IPR016461">
    <property type="entry name" value="COMT-like"/>
</dbReference>
<keyword evidence="2 7" id="KW-0808">Transferase</keyword>
<evidence type="ECO:0000256" key="4">
    <source>
        <dbReference type="PIRSR" id="PIRSR005739-1"/>
    </source>
</evidence>
<dbReference type="InterPro" id="IPR036390">
    <property type="entry name" value="WH_DNA-bd_sf"/>
</dbReference>
<evidence type="ECO:0000256" key="2">
    <source>
        <dbReference type="ARBA" id="ARBA00022679"/>
    </source>
</evidence>
<dbReference type="InterPro" id="IPR036388">
    <property type="entry name" value="WH-like_DNA-bd_sf"/>
</dbReference>
<dbReference type="InterPro" id="IPR012967">
    <property type="entry name" value="COMT_dimerisation"/>
</dbReference>
<dbReference type="Gene3D" id="3.40.50.150">
    <property type="entry name" value="Vaccinia Virus protein VP39"/>
    <property type="match status" value="1"/>
</dbReference>
<evidence type="ECO:0000313" key="7">
    <source>
        <dbReference type="EMBL" id="KAA5804043.1"/>
    </source>
</evidence>
<dbReference type="PROSITE" id="PS51683">
    <property type="entry name" value="SAM_OMT_II"/>
    <property type="match status" value="1"/>
</dbReference>
<feature type="active site" description="Proton acceptor" evidence="4">
    <location>
        <position position="273"/>
    </location>
</feature>
<dbReference type="SUPFAM" id="SSF46785">
    <property type="entry name" value="Winged helix' DNA-binding domain"/>
    <property type="match status" value="1"/>
</dbReference>
<dbReference type="Gene3D" id="1.10.10.10">
    <property type="entry name" value="Winged helix-like DNA-binding domain superfamily/Winged helix DNA-binding domain"/>
    <property type="match status" value="1"/>
</dbReference>
<keyword evidence="3" id="KW-0949">S-adenosyl-L-methionine</keyword>
<evidence type="ECO:0000259" key="5">
    <source>
        <dbReference type="Pfam" id="PF00891"/>
    </source>
</evidence>
<dbReference type="EMBL" id="VWOJ01000002">
    <property type="protein sequence ID" value="KAA5804043.1"/>
    <property type="molecule type" value="Genomic_DNA"/>
</dbReference>
<evidence type="ECO:0000313" key="8">
    <source>
        <dbReference type="Proteomes" id="UP000325122"/>
    </source>
</evidence>
<keyword evidence="1 7" id="KW-0489">Methyltransferase</keyword>
<reference evidence="7 8" key="1">
    <citation type="submission" date="2019-09" db="EMBL/GenBank/DDBJ databases">
        <authorList>
            <person name="Kevbrin V."/>
            <person name="Grouzdev D.S."/>
        </authorList>
    </citation>
    <scope>NUCLEOTIDE SEQUENCE [LARGE SCALE GENOMIC DNA]</scope>
    <source>
        <strain evidence="7 8">G-192</strain>
    </source>
</reference>
<dbReference type="CDD" id="cd02440">
    <property type="entry name" value="AdoMet_MTases"/>
    <property type="match status" value="1"/>
</dbReference>
<dbReference type="PANTHER" id="PTHR43712:SF2">
    <property type="entry name" value="O-METHYLTRANSFERASE CICE"/>
    <property type="match status" value="1"/>
</dbReference>
<dbReference type="GO" id="GO:0032259">
    <property type="term" value="P:methylation"/>
    <property type="evidence" value="ECO:0007669"/>
    <property type="project" value="UniProtKB-KW"/>
</dbReference>
<dbReference type="InterPro" id="IPR029063">
    <property type="entry name" value="SAM-dependent_MTases_sf"/>
</dbReference>
<proteinExistence type="predicted"/>
<keyword evidence="8" id="KW-1185">Reference proteome</keyword>
<evidence type="ECO:0000259" key="6">
    <source>
        <dbReference type="Pfam" id="PF08100"/>
    </source>
</evidence>